<feature type="chain" id="PRO_5029527675" evidence="1">
    <location>
        <begin position="21"/>
        <end position="141"/>
    </location>
</feature>
<proteinExistence type="predicted"/>
<dbReference type="AlphaFoldDB" id="A0A7K3WSF4"/>
<keyword evidence="4" id="KW-1185">Reference proteome</keyword>
<evidence type="ECO:0000256" key="1">
    <source>
        <dbReference type="SAM" id="SignalP"/>
    </source>
</evidence>
<dbReference type="PANTHER" id="PTHR35535">
    <property type="entry name" value="HEAT SHOCK PROTEIN HSLJ"/>
    <property type="match status" value="1"/>
</dbReference>
<dbReference type="Pfam" id="PF03724">
    <property type="entry name" value="META"/>
    <property type="match status" value="1"/>
</dbReference>
<dbReference type="EMBL" id="JAAGVY010000025">
    <property type="protein sequence ID" value="NEN24414.1"/>
    <property type="molecule type" value="Genomic_DNA"/>
</dbReference>
<reference evidence="3 4" key="1">
    <citation type="submission" date="2020-02" db="EMBL/GenBank/DDBJ databases">
        <title>Out from the shadows clarifying the taxonomy of the family Cryomorphaceae and related taxa by utilizing the GTDB taxonomic framework.</title>
        <authorList>
            <person name="Bowman J.P."/>
        </authorList>
    </citation>
    <scope>NUCLEOTIDE SEQUENCE [LARGE SCALE GENOMIC DNA]</scope>
    <source>
        <strain evidence="3 4">QSSC 1-22</strain>
    </source>
</reference>
<dbReference type="PANTHER" id="PTHR35535:SF2">
    <property type="entry name" value="DUF306 DOMAIN-CONTAINING PROTEIN"/>
    <property type="match status" value="1"/>
</dbReference>
<accession>A0A7K3WSF4</accession>
<name>A0A7K3WSF4_9FLAO</name>
<dbReference type="Gene3D" id="2.40.128.270">
    <property type="match status" value="1"/>
</dbReference>
<protein>
    <submittedName>
        <fullName evidence="3">META domain-containing protein</fullName>
    </submittedName>
</protein>
<feature type="domain" description="DUF306" evidence="2">
    <location>
        <begin position="32"/>
        <end position="136"/>
    </location>
</feature>
<dbReference type="RefSeq" id="WP_163285806.1">
    <property type="nucleotide sequence ID" value="NZ_JAAGVY010000025.1"/>
</dbReference>
<dbReference type="Proteomes" id="UP000486602">
    <property type="component" value="Unassembled WGS sequence"/>
</dbReference>
<evidence type="ECO:0000313" key="3">
    <source>
        <dbReference type="EMBL" id="NEN24414.1"/>
    </source>
</evidence>
<keyword evidence="1" id="KW-0732">Signal</keyword>
<dbReference type="InterPro" id="IPR053147">
    <property type="entry name" value="Hsp_HslJ-like"/>
</dbReference>
<comment type="caution">
    <text evidence="3">The sequence shown here is derived from an EMBL/GenBank/DDBJ whole genome shotgun (WGS) entry which is preliminary data.</text>
</comment>
<gene>
    <name evidence="3" type="ORF">G3O08_12960</name>
</gene>
<evidence type="ECO:0000313" key="4">
    <source>
        <dbReference type="Proteomes" id="UP000486602"/>
    </source>
</evidence>
<dbReference type="InterPro" id="IPR038670">
    <property type="entry name" value="HslJ-like_sf"/>
</dbReference>
<evidence type="ECO:0000259" key="2">
    <source>
        <dbReference type="Pfam" id="PF03724"/>
    </source>
</evidence>
<sequence length="141" mass="15625">MRNFLAIAILAILAFPGVNSCKNKKEVQAENKIPGGTWMVETMHGDTISDIDYMRGSPSIIFNDSSTFSGSTGCNQYSARFKVLDGGVEITMGPMTKMACPGKDESIFVEALNSTNKVKIEEERMHFFKNDEELLGFKKVE</sequence>
<organism evidence="3 4">
    <name type="scientific">Cryomorpha ignava</name>
    <dbReference type="NCBI Taxonomy" id="101383"/>
    <lineage>
        <taxon>Bacteria</taxon>
        <taxon>Pseudomonadati</taxon>
        <taxon>Bacteroidota</taxon>
        <taxon>Flavobacteriia</taxon>
        <taxon>Flavobacteriales</taxon>
        <taxon>Cryomorphaceae</taxon>
        <taxon>Cryomorpha</taxon>
    </lineage>
</organism>
<feature type="signal peptide" evidence="1">
    <location>
        <begin position="1"/>
        <end position="20"/>
    </location>
</feature>
<dbReference type="InterPro" id="IPR005184">
    <property type="entry name" value="DUF306_Meta_HslJ"/>
</dbReference>